<name>A0A511H945_9BACT</name>
<evidence type="ECO:0000313" key="1">
    <source>
        <dbReference type="EMBL" id="GEL70051.1"/>
    </source>
</evidence>
<dbReference type="EMBL" id="BJVY01000007">
    <property type="protein sequence ID" value="GEL70051.1"/>
    <property type="molecule type" value="Genomic_DNA"/>
</dbReference>
<proteinExistence type="predicted"/>
<comment type="caution">
    <text evidence="1">The sequence shown here is derived from an EMBL/GenBank/DDBJ whole genome shotgun (WGS) entry which is preliminary data.</text>
</comment>
<sequence length="141" mass="15296">MTRREDGMAMFRESEEPIGLEGNVARQMIGVDHDSSMAQPRTGRAIVRKWPVLIDQTIRSAQPPQARSVYPVSDTRGATSTTARSGFLPYELILPCTTDELSLAQDASDVPVHQGRLVAGFGMGRAAEPSISSATVKNRLV</sequence>
<protein>
    <submittedName>
        <fullName evidence="1">Uncharacterized protein</fullName>
    </submittedName>
</protein>
<gene>
    <name evidence="1" type="ORF">MVI01_18350</name>
</gene>
<accession>A0A511H945</accession>
<dbReference type="Proteomes" id="UP000321224">
    <property type="component" value="Unassembled WGS sequence"/>
</dbReference>
<evidence type="ECO:0000313" key="2">
    <source>
        <dbReference type="Proteomes" id="UP000321224"/>
    </source>
</evidence>
<reference evidence="1 2" key="1">
    <citation type="submission" date="2019-07" db="EMBL/GenBank/DDBJ databases">
        <title>Whole genome shotgun sequence of Myxococcus virescens NBRC 100334.</title>
        <authorList>
            <person name="Hosoyama A."/>
            <person name="Uohara A."/>
            <person name="Ohji S."/>
            <person name="Ichikawa N."/>
        </authorList>
    </citation>
    <scope>NUCLEOTIDE SEQUENCE [LARGE SCALE GENOMIC DNA]</scope>
    <source>
        <strain evidence="1 2">NBRC 100334</strain>
    </source>
</reference>
<dbReference type="AlphaFoldDB" id="A0A511H945"/>
<organism evidence="1 2">
    <name type="scientific">Myxococcus virescens</name>
    <dbReference type="NCBI Taxonomy" id="83456"/>
    <lineage>
        <taxon>Bacteria</taxon>
        <taxon>Pseudomonadati</taxon>
        <taxon>Myxococcota</taxon>
        <taxon>Myxococcia</taxon>
        <taxon>Myxococcales</taxon>
        <taxon>Cystobacterineae</taxon>
        <taxon>Myxococcaceae</taxon>
        <taxon>Myxococcus</taxon>
    </lineage>
</organism>